<evidence type="ECO:0000256" key="1">
    <source>
        <dbReference type="SAM" id="MobiDB-lite"/>
    </source>
</evidence>
<keyword evidence="3" id="KW-1185">Reference proteome</keyword>
<evidence type="ECO:0000313" key="2">
    <source>
        <dbReference type="EMBL" id="KFA65898.1"/>
    </source>
</evidence>
<proteinExistence type="predicted"/>
<evidence type="ECO:0000313" key="3">
    <source>
        <dbReference type="Proteomes" id="UP000028524"/>
    </source>
</evidence>
<feature type="region of interest" description="Disordered" evidence="1">
    <location>
        <begin position="150"/>
        <end position="179"/>
    </location>
</feature>
<feature type="compositionally biased region" description="Basic and acidic residues" evidence="1">
    <location>
        <begin position="329"/>
        <end position="340"/>
    </location>
</feature>
<feature type="compositionally biased region" description="Polar residues" evidence="1">
    <location>
        <begin position="150"/>
        <end position="167"/>
    </location>
</feature>
<dbReference type="HOGENOM" id="CLU_451406_0_0_1"/>
<feature type="region of interest" description="Disordered" evidence="1">
    <location>
        <begin position="400"/>
        <end position="439"/>
    </location>
</feature>
<feature type="region of interest" description="Disordered" evidence="1">
    <location>
        <begin position="548"/>
        <end position="606"/>
    </location>
</feature>
<feature type="compositionally biased region" description="Polar residues" evidence="1">
    <location>
        <begin position="237"/>
        <end position="260"/>
    </location>
</feature>
<dbReference type="EMBL" id="KL660533">
    <property type="protein sequence ID" value="KFA65898.1"/>
    <property type="molecule type" value="Genomic_DNA"/>
</dbReference>
<dbReference type="OrthoDB" id="10338655at2759"/>
<accession>A0A084QPL3</accession>
<feature type="region of interest" description="Disordered" evidence="1">
    <location>
        <begin position="237"/>
        <end position="371"/>
    </location>
</feature>
<dbReference type="InParanoid" id="A0A084QPL3"/>
<gene>
    <name evidence="2" type="ORF">S40285_09983</name>
</gene>
<sequence>MDLAKVEEERESSILEDAIPPYNYYHYNKMDHQRVVMALNRLSPENFRRAMHIIMTDEQHKATLDQADRFFDFYKLSESAVTSLFKVFEEVLPGFAKPIAPWEPDAAMPLPSADVPIDSIEQDTIKSEEGIVTQYATALTNKPCWWIMPSSNSNTPRGHQQQLTSAPSAPPPPRGTLSNFLAGGMKPFLNRNRPFRLQAAPSLADAYAAAAVAATNNTGSDIMGAKGSCVNNSSFQATGHTSADTESLENHATVNGSSSGVPALPMDGPGSNTRGLTANGQGGDGHTANAHSCSYLPADQANNGPTTNKPDKQLAVGSAAASLATPPPSKEHAPRDRPQHVEGSQEESQYLTEPEHESESLSEGEEERYKDRTTTENWGYYANSHGVGFGSVASTRRRIIRDEVSPSRAPRMRARQRQSKGLAQIDGKGARPDSSESSISLPALSLGSVRHVVKRHRRREADMLAASTAEYLGVHSRGVIQRGSIRRPELKDEDNRERPAKILVGSMAEDERATLDPTKCGRFTRAMFNIGSEDELIVPQIMPLRASGAEQSATAARVTVLRTPKRPRNSTLIKSTDYETPGAPRKRGRPRKDQSMSAIPSTDEEG</sequence>
<organism evidence="2 3">
    <name type="scientific">Stachybotrys chlorohalonatus (strain IBT 40285)</name>
    <dbReference type="NCBI Taxonomy" id="1283841"/>
    <lineage>
        <taxon>Eukaryota</taxon>
        <taxon>Fungi</taxon>
        <taxon>Dikarya</taxon>
        <taxon>Ascomycota</taxon>
        <taxon>Pezizomycotina</taxon>
        <taxon>Sordariomycetes</taxon>
        <taxon>Hypocreomycetidae</taxon>
        <taxon>Hypocreales</taxon>
        <taxon>Stachybotryaceae</taxon>
        <taxon>Stachybotrys</taxon>
    </lineage>
</organism>
<reference evidence="2 3" key="1">
    <citation type="journal article" date="2014" name="BMC Genomics">
        <title>Comparative genome sequencing reveals chemotype-specific gene clusters in the toxigenic black mold Stachybotrys.</title>
        <authorList>
            <person name="Semeiks J."/>
            <person name="Borek D."/>
            <person name="Otwinowski Z."/>
            <person name="Grishin N.V."/>
        </authorList>
    </citation>
    <scope>NUCLEOTIDE SEQUENCE [LARGE SCALE GENOMIC DNA]</scope>
    <source>
        <strain evidence="2 3">IBT 40285</strain>
    </source>
</reference>
<dbReference type="AlphaFoldDB" id="A0A084QPL3"/>
<name>A0A084QPL3_STAC4</name>
<feature type="compositionally biased region" description="Polar residues" evidence="1">
    <location>
        <begin position="270"/>
        <end position="279"/>
    </location>
</feature>
<dbReference type="Proteomes" id="UP000028524">
    <property type="component" value="Unassembled WGS sequence"/>
</dbReference>
<protein>
    <submittedName>
        <fullName evidence="2">Uncharacterized protein</fullName>
    </submittedName>
</protein>